<name>H2S4X9_TAKRU</name>
<dbReference type="HOGENOM" id="CLU_076258_0_0_1"/>
<dbReference type="InterPro" id="IPR036179">
    <property type="entry name" value="Ig-like_dom_sf"/>
</dbReference>
<dbReference type="GO" id="GO:0045124">
    <property type="term" value="P:regulation of bone resorption"/>
    <property type="evidence" value="ECO:0007669"/>
    <property type="project" value="TreeGrafter"/>
</dbReference>
<reference evidence="3" key="2">
    <citation type="submission" date="2025-08" db="UniProtKB">
        <authorList>
            <consortium name="Ensembl"/>
        </authorList>
    </citation>
    <scope>IDENTIFICATION</scope>
</reference>
<dbReference type="SUPFAM" id="SSF48726">
    <property type="entry name" value="Immunoglobulin"/>
    <property type="match status" value="2"/>
</dbReference>
<dbReference type="InterPro" id="IPR007110">
    <property type="entry name" value="Ig-like_dom"/>
</dbReference>
<dbReference type="InParanoid" id="H2S4X9"/>
<keyword evidence="1" id="KW-1133">Transmembrane helix</keyword>
<dbReference type="FunCoup" id="H2S4X9">
    <property type="interactions" value="1061"/>
</dbReference>
<organism evidence="3 4">
    <name type="scientific">Takifugu rubripes</name>
    <name type="common">Japanese pufferfish</name>
    <name type="synonym">Fugu rubripes</name>
    <dbReference type="NCBI Taxonomy" id="31033"/>
    <lineage>
        <taxon>Eukaryota</taxon>
        <taxon>Metazoa</taxon>
        <taxon>Chordata</taxon>
        <taxon>Craniata</taxon>
        <taxon>Vertebrata</taxon>
        <taxon>Euteleostomi</taxon>
        <taxon>Actinopterygii</taxon>
        <taxon>Neopterygii</taxon>
        <taxon>Teleostei</taxon>
        <taxon>Neoteleostei</taxon>
        <taxon>Acanthomorphata</taxon>
        <taxon>Eupercaria</taxon>
        <taxon>Tetraodontiformes</taxon>
        <taxon>Tetradontoidea</taxon>
        <taxon>Tetraodontidae</taxon>
        <taxon>Takifugu</taxon>
    </lineage>
</organism>
<accession>H2S4X9</accession>
<dbReference type="Proteomes" id="UP000005226">
    <property type="component" value="Chromosome 20"/>
</dbReference>
<dbReference type="SMART" id="SM00409">
    <property type="entry name" value="IG"/>
    <property type="match status" value="1"/>
</dbReference>
<dbReference type="GO" id="GO:0032956">
    <property type="term" value="P:regulation of actin cytoskeleton organization"/>
    <property type="evidence" value="ECO:0007669"/>
    <property type="project" value="TreeGrafter"/>
</dbReference>
<dbReference type="Pfam" id="PF07686">
    <property type="entry name" value="V-set"/>
    <property type="match status" value="1"/>
</dbReference>
<protein>
    <recommendedName>
        <fullName evidence="2">Ig-like domain-containing protein</fullName>
    </recommendedName>
</protein>
<dbReference type="GO" id="GO:2001204">
    <property type="term" value="P:regulation of osteoclast development"/>
    <property type="evidence" value="ECO:0007669"/>
    <property type="project" value="TreeGrafter"/>
</dbReference>
<evidence type="ECO:0000313" key="4">
    <source>
        <dbReference type="Proteomes" id="UP000005226"/>
    </source>
</evidence>
<keyword evidence="1" id="KW-0472">Membrane</keyword>
<feature type="domain" description="Ig-like" evidence="2">
    <location>
        <begin position="15"/>
        <end position="131"/>
    </location>
</feature>
<dbReference type="GO" id="GO:0005886">
    <property type="term" value="C:plasma membrane"/>
    <property type="evidence" value="ECO:0007669"/>
    <property type="project" value="TreeGrafter"/>
</dbReference>
<dbReference type="PANTHER" id="PTHR46942:SF1">
    <property type="entry name" value="SIALIC ACID-BINDING IG-LIKE LECTIN 15"/>
    <property type="match status" value="1"/>
</dbReference>
<dbReference type="OMA" id="SNRYFCR"/>
<keyword evidence="1" id="KW-0812">Transmembrane</keyword>
<dbReference type="InterPro" id="IPR013106">
    <property type="entry name" value="Ig_V-set"/>
</dbReference>
<keyword evidence="4" id="KW-1185">Reference proteome</keyword>
<dbReference type="InterPro" id="IPR042836">
    <property type="entry name" value="SIG15"/>
</dbReference>
<dbReference type="InterPro" id="IPR013783">
    <property type="entry name" value="Ig-like_fold"/>
</dbReference>
<feature type="transmembrane region" description="Helical" evidence="1">
    <location>
        <begin position="247"/>
        <end position="272"/>
    </location>
</feature>
<feature type="domain" description="Ig-like" evidence="2">
    <location>
        <begin position="146"/>
        <end position="231"/>
    </location>
</feature>
<evidence type="ECO:0000259" key="2">
    <source>
        <dbReference type="PROSITE" id="PS50835"/>
    </source>
</evidence>
<evidence type="ECO:0000313" key="3">
    <source>
        <dbReference type="Ensembl" id="ENSTRUP00000007451.3"/>
    </source>
</evidence>
<dbReference type="Ensembl" id="ENSTRUT00000007497.3">
    <property type="protein sequence ID" value="ENSTRUP00000007451.3"/>
    <property type="gene ID" value="ENSTRUG00000003175.3"/>
</dbReference>
<dbReference type="SMART" id="SM00406">
    <property type="entry name" value="IGv"/>
    <property type="match status" value="1"/>
</dbReference>
<reference evidence="3" key="3">
    <citation type="submission" date="2025-09" db="UniProtKB">
        <authorList>
            <consortium name="Ensembl"/>
        </authorList>
    </citation>
    <scope>IDENTIFICATION</scope>
</reference>
<dbReference type="PANTHER" id="PTHR46942">
    <property type="entry name" value="SIALIC ACID-BINDING IG-LIKE LECTIN 15"/>
    <property type="match status" value="1"/>
</dbReference>
<dbReference type="PROSITE" id="PS50835">
    <property type="entry name" value="IG_LIKE"/>
    <property type="match status" value="2"/>
</dbReference>
<dbReference type="STRING" id="31033.ENSTRUP00000007451"/>
<dbReference type="eggNOG" id="ENOG502RFMV">
    <property type="taxonomic scope" value="Eukaryota"/>
</dbReference>
<evidence type="ECO:0000256" key="1">
    <source>
        <dbReference type="SAM" id="Phobius"/>
    </source>
</evidence>
<sequence length="287" mass="31985">MNIEWLCRNLGLLLPVIGDDSWSMNIQPEVRAIDGYPVVLPCTFSHPRYSQHSSLQVFWSLGHGPAAVILYRCTSTPALPTCDPGPKQDQRYRLEGNPKEHDLSLRITSATLQDNGRYYCRVEVQGQNHIAFEDKMGTRLRVEAPPKILGLTVEGSEQSGLRAVCQVQGSPLPDVQWLSTVDSLEVFLAGSLAQEPEHNHHIVSQLTNVAAGQQYTCSTSNPLGRDQSTLYIVAFQAQLPELGAPTYVFLLISMSLVLKVFLLVGTLMLIVWEGRQKFICWKETPIK</sequence>
<dbReference type="InterPro" id="IPR003599">
    <property type="entry name" value="Ig_sub"/>
</dbReference>
<reference evidence="3 4" key="1">
    <citation type="journal article" date="2011" name="Genome Biol. Evol.">
        <title>Integration of the genetic map and genome assembly of fugu facilitates insights into distinct features of genome evolution in teleosts and mammals.</title>
        <authorList>
            <person name="Kai W."/>
            <person name="Kikuchi K."/>
            <person name="Tohari S."/>
            <person name="Chew A.K."/>
            <person name="Tay A."/>
            <person name="Fujiwara A."/>
            <person name="Hosoya S."/>
            <person name="Suetake H."/>
            <person name="Naruse K."/>
            <person name="Brenner S."/>
            <person name="Suzuki Y."/>
            <person name="Venkatesh B."/>
        </authorList>
    </citation>
    <scope>NUCLEOTIDE SEQUENCE [LARGE SCALE GENOMIC DNA]</scope>
</reference>
<dbReference type="Gene3D" id="2.60.40.10">
    <property type="entry name" value="Immunoglobulins"/>
    <property type="match status" value="2"/>
</dbReference>
<proteinExistence type="predicted"/>
<dbReference type="AlphaFoldDB" id="H2S4X9"/>
<dbReference type="GeneTree" id="ENSGT01150000286907"/>